<accession>A0A918M7L0</accession>
<feature type="compositionally biased region" description="Polar residues" evidence="1">
    <location>
        <begin position="44"/>
        <end position="54"/>
    </location>
</feature>
<evidence type="ECO:0000256" key="1">
    <source>
        <dbReference type="SAM" id="MobiDB-lite"/>
    </source>
</evidence>
<evidence type="ECO:0000313" key="3">
    <source>
        <dbReference type="Proteomes" id="UP000636661"/>
    </source>
</evidence>
<comment type="caution">
    <text evidence="2">The sequence shown here is derived from an EMBL/GenBank/DDBJ whole genome shotgun (WGS) entry which is preliminary data.</text>
</comment>
<protein>
    <submittedName>
        <fullName evidence="2">Uncharacterized protein</fullName>
    </submittedName>
</protein>
<sequence length="103" mass="10845">MSTSTEVQHKIKPRTMQVKQEESSQTTSNEEQPNLVADEGIQQIPASISASRTPAASEARDALLQAIAAEAQLVADKSAGHASTALEQLARAYALVAADPTTD</sequence>
<gene>
    <name evidence="2" type="ORF">GCM10010274_64570</name>
</gene>
<proteinExistence type="predicted"/>
<dbReference type="AlphaFoldDB" id="A0A918M7L0"/>
<dbReference type="EMBL" id="BMTP01000030">
    <property type="protein sequence ID" value="GGU67152.1"/>
    <property type="molecule type" value="Genomic_DNA"/>
</dbReference>
<dbReference type="RefSeq" id="WP_189554807.1">
    <property type="nucleotide sequence ID" value="NZ_BMTP01000030.1"/>
</dbReference>
<reference evidence="2" key="2">
    <citation type="submission" date="2020-09" db="EMBL/GenBank/DDBJ databases">
        <authorList>
            <person name="Sun Q."/>
            <person name="Ohkuma M."/>
        </authorList>
    </citation>
    <scope>NUCLEOTIDE SEQUENCE</scope>
    <source>
        <strain evidence="2">JCM 4391</strain>
    </source>
</reference>
<name>A0A918M7L0_9ACTN</name>
<organism evidence="2 3">
    <name type="scientific">Streptomyces lavendofoliae</name>
    <dbReference type="NCBI Taxonomy" id="67314"/>
    <lineage>
        <taxon>Bacteria</taxon>
        <taxon>Bacillati</taxon>
        <taxon>Actinomycetota</taxon>
        <taxon>Actinomycetes</taxon>
        <taxon>Kitasatosporales</taxon>
        <taxon>Streptomycetaceae</taxon>
        <taxon>Streptomyces</taxon>
    </lineage>
</organism>
<dbReference type="Proteomes" id="UP000636661">
    <property type="component" value="Unassembled WGS sequence"/>
</dbReference>
<reference evidence="2" key="1">
    <citation type="journal article" date="2014" name="Int. J. Syst. Evol. Microbiol.">
        <title>Complete genome sequence of Corynebacterium casei LMG S-19264T (=DSM 44701T), isolated from a smear-ripened cheese.</title>
        <authorList>
            <consortium name="US DOE Joint Genome Institute (JGI-PGF)"/>
            <person name="Walter F."/>
            <person name="Albersmeier A."/>
            <person name="Kalinowski J."/>
            <person name="Ruckert C."/>
        </authorList>
    </citation>
    <scope>NUCLEOTIDE SEQUENCE</scope>
    <source>
        <strain evidence="2">JCM 4391</strain>
    </source>
</reference>
<feature type="region of interest" description="Disordered" evidence="1">
    <location>
        <begin position="1"/>
        <end position="57"/>
    </location>
</feature>
<keyword evidence="3" id="KW-1185">Reference proteome</keyword>
<feature type="compositionally biased region" description="Low complexity" evidence="1">
    <location>
        <begin position="23"/>
        <end position="32"/>
    </location>
</feature>
<evidence type="ECO:0000313" key="2">
    <source>
        <dbReference type="EMBL" id="GGU67152.1"/>
    </source>
</evidence>